<protein>
    <submittedName>
        <fullName evidence="1">DUF2835 family protein</fullName>
    </submittedName>
</protein>
<reference evidence="1 2" key="1">
    <citation type="submission" date="2019-04" db="EMBL/GenBank/DDBJ databases">
        <authorList>
            <person name="Hwang J.C."/>
        </authorList>
    </citation>
    <scope>NUCLEOTIDE SEQUENCE [LARGE SCALE GENOMIC DNA]</scope>
    <source>
        <strain evidence="1 2">IMCC35001</strain>
    </source>
</reference>
<gene>
    <name evidence="1" type="ORF">FCL40_04485</name>
</gene>
<dbReference type="EMBL" id="SWCI01000002">
    <property type="protein sequence ID" value="TKB50418.1"/>
    <property type="molecule type" value="Genomic_DNA"/>
</dbReference>
<organism evidence="1 2">
    <name type="scientific">Ferrimonas sediminicola</name>
    <dbReference type="NCBI Taxonomy" id="2569538"/>
    <lineage>
        <taxon>Bacteria</taxon>
        <taxon>Pseudomonadati</taxon>
        <taxon>Pseudomonadota</taxon>
        <taxon>Gammaproteobacteria</taxon>
        <taxon>Alteromonadales</taxon>
        <taxon>Ferrimonadaceae</taxon>
        <taxon>Ferrimonas</taxon>
    </lineage>
</organism>
<dbReference type="RefSeq" id="WP_136851771.1">
    <property type="nucleotide sequence ID" value="NZ_SWCI01000002.1"/>
</dbReference>
<keyword evidence="2" id="KW-1185">Reference proteome</keyword>
<name>A0A4U1BGG1_9GAMM</name>
<dbReference type="AlphaFoldDB" id="A0A4U1BGG1"/>
<dbReference type="Proteomes" id="UP000305674">
    <property type="component" value="Unassembled WGS sequence"/>
</dbReference>
<sequence length="72" mass="8582">MIYLFDLSIGWQQMQRYYQGKAQVVVVRCLQGRVIHLHPRYLRPFLTARGIQGRFRLTLDADGRFADLQRLM</sequence>
<accession>A0A4U1BGG1</accession>
<comment type="caution">
    <text evidence="1">The sequence shown here is derived from an EMBL/GenBank/DDBJ whole genome shotgun (WGS) entry which is preliminary data.</text>
</comment>
<dbReference type="InterPro" id="IPR021363">
    <property type="entry name" value="DUF2835"/>
</dbReference>
<proteinExistence type="predicted"/>
<dbReference type="Pfam" id="PF11197">
    <property type="entry name" value="DUF2835"/>
    <property type="match status" value="1"/>
</dbReference>
<dbReference type="OrthoDB" id="5600793at2"/>
<evidence type="ECO:0000313" key="2">
    <source>
        <dbReference type="Proteomes" id="UP000305674"/>
    </source>
</evidence>
<evidence type="ECO:0000313" key="1">
    <source>
        <dbReference type="EMBL" id="TKB50418.1"/>
    </source>
</evidence>